<evidence type="ECO:0000259" key="2">
    <source>
        <dbReference type="SMART" id="SM00909"/>
    </source>
</evidence>
<dbReference type="RefSeq" id="WP_091350340.1">
    <property type="nucleotide sequence ID" value="NZ_FOIF01000018.1"/>
</dbReference>
<dbReference type="STRING" id="1120990.SAMN03080614_10187"/>
<gene>
    <name evidence="3" type="ORF">SAMN03080614_10187</name>
</gene>
<keyword evidence="1" id="KW-0812">Transmembrane</keyword>
<proteinExistence type="predicted"/>
<dbReference type="Proteomes" id="UP000243819">
    <property type="component" value="Unassembled WGS sequence"/>
</dbReference>
<keyword evidence="1" id="KW-1133">Transmembrane helix</keyword>
<feature type="domain" description="GerMN" evidence="2">
    <location>
        <begin position="78"/>
        <end position="166"/>
    </location>
</feature>
<dbReference type="AlphaFoldDB" id="A0A1I0A872"/>
<dbReference type="SMART" id="SM00909">
    <property type="entry name" value="Germane"/>
    <property type="match status" value="1"/>
</dbReference>
<evidence type="ECO:0000313" key="4">
    <source>
        <dbReference type="Proteomes" id="UP000243819"/>
    </source>
</evidence>
<dbReference type="EMBL" id="FOIF01000018">
    <property type="protein sequence ID" value="SES90345.1"/>
    <property type="molecule type" value="Genomic_DNA"/>
</dbReference>
<dbReference type="Pfam" id="PF10646">
    <property type="entry name" value="Germane"/>
    <property type="match status" value="1"/>
</dbReference>
<feature type="transmembrane region" description="Helical" evidence="1">
    <location>
        <begin position="7"/>
        <end position="26"/>
    </location>
</feature>
<evidence type="ECO:0000313" key="3">
    <source>
        <dbReference type="EMBL" id="SES90345.1"/>
    </source>
</evidence>
<dbReference type="OrthoDB" id="1935495at2"/>
<organism evidence="3 4">
    <name type="scientific">Anaerobranca gottschalkii DSM 13577</name>
    <dbReference type="NCBI Taxonomy" id="1120990"/>
    <lineage>
        <taxon>Bacteria</taxon>
        <taxon>Bacillati</taxon>
        <taxon>Bacillota</taxon>
        <taxon>Clostridia</taxon>
        <taxon>Eubacteriales</taxon>
        <taxon>Proteinivoracaceae</taxon>
        <taxon>Anaerobranca</taxon>
    </lineage>
</organism>
<protein>
    <submittedName>
        <fullName evidence="3">Sporulation and spore germination</fullName>
    </submittedName>
</protein>
<evidence type="ECO:0000256" key="1">
    <source>
        <dbReference type="SAM" id="Phobius"/>
    </source>
</evidence>
<reference evidence="4" key="1">
    <citation type="submission" date="2016-10" db="EMBL/GenBank/DDBJ databases">
        <authorList>
            <person name="Varghese N."/>
            <person name="Submissions S."/>
        </authorList>
    </citation>
    <scope>NUCLEOTIDE SEQUENCE [LARGE SCALE GENOMIC DNA]</scope>
    <source>
        <strain evidence="4">DSM 13577</strain>
    </source>
</reference>
<accession>A0A1I0A872</accession>
<sequence length="182" mass="20584">MFKIKTVFFVGSLVVLTTLILIWIAFDSLNDKIQYNSLIKIEPTPSVENITVNLYFPNRDNTQMIPEKRVIPLNNKLETSIIKELMAGPKSTDLLRTIPKEVTLISFEIVEGIAFVNFSKEFQTKHPGGSAGELATLASIVYTLTELENIEKVQILVEGRRLETLAGHIYIMEPLSINDVRY</sequence>
<keyword evidence="1" id="KW-0472">Membrane</keyword>
<keyword evidence="4" id="KW-1185">Reference proteome</keyword>
<dbReference type="InterPro" id="IPR019606">
    <property type="entry name" value="GerMN"/>
</dbReference>
<name>A0A1I0A872_9FIRM</name>